<reference evidence="4" key="1">
    <citation type="journal article" date="2019" name="Int. J. Syst. Evol. Microbiol.">
        <title>The Global Catalogue of Microorganisms (GCM) 10K type strain sequencing project: providing services to taxonomists for standard genome sequencing and annotation.</title>
        <authorList>
            <consortium name="The Broad Institute Genomics Platform"/>
            <consortium name="The Broad Institute Genome Sequencing Center for Infectious Disease"/>
            <person name="Wu L."/>
            <person name="Ma J."/>
        </authorList>
    </citation>
    <scope>NUCLEOTIDE SEQUENCE [LARGE SCALE GENOMIC DNA]</scope>
    <source>
        <strain evidence="4">XZYJ18</strain>
    </source>
</reference>
<protein>
    <recommendedName>
        <fullName evidence="5">Superfamily III holin-X</fullName>
    </recommendedName>
</protein>
<dbReference type="RefSeq" id="WP_378023227.1">
    <property type="nucleotide sequence ID" value="NZ_JBHSKG010000013.1"/>
</dbReference>
<proteinExistence type="predicted"/>
<accession>A0ABV9ZJ48</accession>
<dbReference type="Proteomes" id="UP001596175">
    <property type="component" value="Unassembled WGS sequence"/>
</dbReference>
<comment type="caution">
    <text evidence="3">The sequence shown here is derived from an EMBL/GenBank/DDBJ whole genome shotgun (WGS) entry which is preliminary data.</text>
</comment>
<evidence type="ECO:0000256" key="2">
    <source>
        <dbReference type="SAM" id="Phobius"/>
    </source>
</evidence>
<feature type="transmembrane region" description="Helical" evidence="2">
    <location>
        <begin position="128"/>
        <end position="161"/>
    </location>
</feature>
<evidence type="ECO:0000313" key="4">
    <source>
        <dbReference type="Proteomes" id="UP001596175"/>
    </source>
</evidence>
<feature type="compositionally biased region" description="Low complexity" evidence="1">
    <location>
        <begin position="30"/>
        <end position="45"/>
    </location>
</feature>
<keyword evidence="2" id="KW-0812">Transmembrane</keyword>
<dbReference type="EMBL" id="JBHSKG010000013">
    <property type="protein sequence ID" value="MFC5141072.1"/>
    <property type="molecule type" value="Genomic_DNA"/>
</dbReference>
<evidence type="ECO:0008006" key="5">
    <source>
        <dbReference type="Google" id="ProtNLM"/>
    </source>
</evidence>
<keyword evidence="4" id="KW-1185">Reference proteome</keyword>
<keyword evidence="2" id="KW-1133">Transmembrane helix</keyword>
<gene>
    <name evidence="3" type="ORF">ACFPK1_22745</name>
</gene>
<evidence type="ECO:0000313" key="3">
    <source>
        <dbReference type="EMBL" id="MFC5141072.1"/>
    </source>
</evidence>
<sequence length="163" mass="15731">MTAAAAFDPVADGRPAPARPVSVPNGNPTASASSPSSAASAGPPSAGDRLRALAVTAIDRLAGVAAAKVEEYADKLGDIAADAVKGQLPGGVGGNAMIRAGLAALQGQNPVVAAIKGAVGAMSTSTKVVVALLLILTAVLAPVVLLVLAIVLLVMAIVGAVKN</sequence>
<feature type="region of interest" description="Disordered" evidence="1">
    <location>
        <begin position="1"/>
        <end position="45"/>
    </location>
</feature>
<name>A0ABV9ZJ48_9PSEU</name>
<keyword evidence="2" id="KW-0472">Membrane</keyword>
<organism evidence="3 4">
    <name type="scientific">Actinomycetospora rhizophila</name>
    <dbReference type="NCBI Taxonomy" id="1416876"/>
    <lineage>
        <taxon>Bacteria</taxon>
        <taxon>Bacillati</taxon>
        <taxon>Actinomycetota</taxon>
        <taxon>Actinomycetes</taxon>
        <taxon>Pseudonocardiales</taxon>
        <taxon>Pseudonocardiaceae</taxon>
        <taxon>Actinomycetospora</taxon>
    </lineage>
</organism>
<evidence type="ECO:0000256" key="1">
    <source>
        <dbReference type="SAM" id="MobiDB-lite"/>
    </source>
</evidence>